<reference evidence="1 2" key="1">
    <citation type="submission" date="2024-01" db="EMBL/GenBank/DDBJ databases">
        <title>Genome assemblies of Stephania.</title>
        <authorList>
            <person name="Yang L."/>
        </authorList>
    </citation>
    <scope>NUCLEOTIDE SEQUENCE [LARGE SCALE GENOMIC DNA]</scope>
    <source>
        <strain evidence="1">JXDWG</strain>
        <tissue evidence="1">Leaf</tissue>
    </source>
</reference>
<organism evidence="1 2">
    <name type="scientific">Stephania cephalantha</name>
    <dbReference type="NCBI Taxonomy" id="152367"/>
    <lineage>
        <taxon>Eukaryota</taxon>
        <taxon>Viridiplantae</taxon>
        <taxon>Streptophyta</taxon>
        <taxon>Embryophyta</taxon>
        <taxon>Tracheophyta</taxon>
        <taxon>Spermatophyta</taxon>
        <taxon>Magnoliopsida</taxon>
        <taxon>Ranunculales</taxon>
        <taxon>Menispermaceae</taxon>
        <taxon>Menispermoideae</taxon>
        <taxon>Cissampelideae</taxon>
        <taxon>Stephania</taxon>
    </lineage>
</organism>
<comment type="caution">
    <text evidence="1">The sequence shown here is derived from an EMBL/GenBank/DDBJ whole genome shotgun (WGS) entry which is preliminary data.</text>
</comment>
<gene>
    <name evidence="1" type="ORF">Scep_026539</name>
</gene>
<evidence type="ECO:0000313" key="2">
    <source>
        <dbReference type="Proteomes" id="UP001419268"/>
    </source>
</evidence>
<sequence length="49" mass="5392">MSSKLDESEMGVSNLPPMVSLFWIAPKVNNHVMAVESISIIVVFSTKVE</sequence>
<dbReference type="EMBL" id="JBBNAG010000011">
    <property type="protein sequence ID" value="KAK9095070.1"/>
    <property type="molecule type" value="Genomic_DNA"/>
</dbReference>
<accession>A0AAP0HTE6</accession>
<keyword evidence="2" id="KW-1185">Reference proteome</keyword>
<proteinExistence type="predicted"/>
<protein>
    <submittedName>
        <fullName evidence="1">Uncharacterized protein</fullName>
    </submittedName>
</protein>
<dbReference type="AlphaFoldDB" id="A0AAP0HTE6"/>
<dbReference type="Proteomes" id="UP001419268">
    <property type="component" value="Unassembled WGS sequence"/>
</dbReference>
<name>A0AAP0HTE6_9MAGN</name>
<evidence type="ECO:0000313" key="1">
    <source>
        <dbReference type="EMBL" id="KAK9095070.1"/>
    </source>
</evidence>